<dbReference type="InterPro" id="IPR036359">
    <property type="entry name" value="Thiol_cytolysin_sf"/>
</dbReference>
<dbReference type="Gene3D" id="3.90.840.10">
    <property type="entry name" value="Thiol-activated cytolysin superfamily/Thiol-activated cytolysin, alpha-beta domain"/>
    <property type="match status" value="1"/>
</dbReference>
<dbReference type="InterPro" id="IPR036363">
    <property type="entry name" value="Thiol_cytolysin_ab_sf"/>
</dbReference>
<evidence type="ECO:0000313" key="1">
    <source>
        <dbReference type="EMBL" id="QMV68787.1"/>
    </source>
</evidence>
<dbReference type="SUPFAM" id="SSF56978">
    <property type="entry name" value="Perfringolysin"/>
    <property type="match status" value="1"/>
</dbReference>
<dbReference type="Proteomes" id="UP000515450">
    <property type="component" value="Chromosome"/>
</dbReference>
<proteinExistence type="predicted"/>
<dbReference type="GO" id="GO:0015485">
    <property type="term" value="F:cholesterol binding"/>
    <property type="evidence" value="ECO:0007669"/>
    <property type="project" value="InterPro"/>
</dbReference>
<reference evidence="1 2" key="1">
    <citation type="journal article" date="2020" name="G3 (Bethesda)">
        <title>CeMbio - The Caenorhabditis elegans Microbiome Resource.</title>
        <authorList>
            <person name="Dirksen P."/>
            <person name="Assie A."/>
            <person name="Zimmermann J."/>
            <person name="Zhang F."/>
            <person name="Tietje A.M."/>
            <person name="Marsh S.A."/>
            <person name="Felix M.A."/>
            <person name="Shapira M."/>
            <person name="Kaleta C."/>
            <person name="Schulenburg H."/>
            <person name="Samuel B."/>
        </authorList>
    </citation>
    <scope>NUCLEOTIDE SEQUENCE [LARGE SCALE GENOMIC DNA]</scope>
    <source>
        <strain evidence="1 2">BIGb0170</strain>
    </source>
</reference>
<protein>
    <submittedName>
        <fullName evidence="1">Thiol-activated cytolysin family protein</fullName>
    </submittedName>
</protein>
<name>A0A7G5E462_9SPHI</name>
<organism evidence="1 2">
    <name type="scientific">Sphingobacterium paramultivorum</name>
    <dbReference type="NCBI Taxonomy" id="2886510"/>
    <lineage>
        <taxon>Bacteria</taxon>
        <taxon>Pseudomonadati</taxon>
        <taxon>Bacteroidota</taxon>
        <taxon>Sphingobacteriia</taxon>
        <taxon>Sphingobacteriales</taxon>
        <taxon>Sphingobacteriaceae</taxon>
        <taxon>Sphingobacterium</taxon>
    </lineage>
</organism>
<sequence>MKQIFKLIYAVPILLYSCNKEGVNRLDTAHVTQEGVAKKDKGQWDKVYTIKDGKEIDITPSANSKLRASANTANVEQFYEIATLAPNYIFLGSVLSAQSINSGLYEPVGYTSLLKPKVTASFSLPVRSKEISPTRSGLNNAVIDAIGDKDFSGRQSQVFTYKMKQIDYYKEAKLAFGANINIASVFSMSASVASGKILQTSALVCDFSQTYFNVSMDIPDDGNIFKDEPTRQGFLAKNPVYVNSVNYGRKGIILVESSVNYSELSVAVRAAFTAGIVNGSVSLDANTKKILSEAQITICIIGGSGQDAVRTVKGFDEFQNFIINGGVYTTDVYGVPISFGGAYASTNGMFQTEFEL</sequence>
<evidence type="ECO:0000313" key="2">
    <source>
        <dbReference type="Proteomes" id="UP000515450"/>
    </source>
</evidence>
<keyword evidence="2" id="KW-1185">Reference proteome</keyword>
<dbReference type="PROSITE" id="PS51257">
    <property type="entry name" value="PROKAR_LIPOPROTEIN"/>
    <property type="match status" value="1"/>
</dbReference>
<gene>
    <name evidence="1" type="ORF">HS960_14475</name>
</gene>
<accession>A0A7G5E462</accession>
<dbReference type="InterPro" id="IPR001869">
    <property type="entry name" value="Thiol_cytolysin"/>
</dbReference>
<dbReference type="EMBL" id="CP058555">
    <property type="protein sequence ID" value="QMV68787.1"/>
    <property type="molecule type" value="Genomic_DNA"/>
</dbReference>
<dbReference type="Pfam" id="PF01289">
    <property type="entry name" value="Thiol_cytolysin"/>
    <property type="match status" value="1"/>
</dbReference>
<dbReference type="AlphaFoldDB" id="A0A7G5E462"/>
<dbReference type="Gene3D" id="3.40.30.40">
    <property type="entry name" value="Perfringolysin"/>
    <property type="match status" value="1"/>
</dbReference>
<dbReference type="RefSeq" id="WP_153846591.1">
    <property type="nucleotide sequence ID" value="NZ_CP058555.1"/>
</dbReference>